<accession>A0ABV8LZT9</accession>
<name>A0ABV8LZT9_9ACTN</name>
<comment type="caution">
    <text evidence="1">The sequence shown here is derived from an EMBL/GenBank/DDBJ whole genome shotgun (WGS) entry which is preliminary data.</text>
</comment>
<reference evidence="2" key="1">
    <citation type="journal article" date="2019" name="Int. J. Syst. Evol. Microbiol.">
        <title>The Global Catalogue of Microorganisms (GCM) 10K type strain sequencing project: providing services to taxonomists for standard genome sequencing and annotation.</title>
        <authorList>
            <consortium name="The Broad Institute Genomics Platform"/>
            <consortium name="The Broad Institute Genome Sequencing Center for Infectious Disease"/>
            <person name="Wu L."/>
            <person name="Ma J."/>
        </authorList>
    </citation>
    <scope>NUCLEOTIDE SEQUENCE [LARGE SCALE GENOMIC DNA]</scope>
    <source>
        <strain evidence="2">CGMCC 4.7289</strain>
    </source>
</reference>
<protein>
    <submittedName>
        <fullName evidence="1">Uncharacterized protein</fullName>
    </submittedName>
</protein>
<keyword evidence="2" id="KW-1185">Reference proteome</keyword>
<proteinExistence type="predicted"/>
<evidence type="ECO:0000313" key="1">
    <source>
        <dbReference type="EMBL" id="MFC4135942.1"/>
    </source>
</evidence>
<sequence length="174" mass="19574">MIGYARREFQLMLLRRMADLRPDLVEEAYPRLGATRREYLDAHTRWQRMLRSRTAPQGLQLLRAVLGPSDAARLISVGDAEVTAHLWHFGGLWPDLSWEAITGHEGFVLRGQLVRTGAPEPTPIEPWRSVIGDVLAAHPDARQVDPQTAAHWLVETGDAGYRFVHGLLQTVTPN</sequence>
<gene>
    <name evidence="1" type="ORF">ACFOZ4_35510</name>
</gene>
<dbReference type="RefSeq" id="WP_253762526.1">
    <property type="nucleotide sequence ID" value="NZ_JAMZDZ010000001.1"/>
</dbReference>
<evidence type="ECO:0000313" key="2">
    <source>
        <dbReference type="Proteomes" id="UP001595816"/>
    </source>
</evidence>
<organism evidence="1 2">
    <name type="scientific">Hamadaea flava</name>
    <dbReference type="NCBI Taxonomy" id="1742688"/>
    <lineage>
        <taxon>Bacteria</taxon>
        <taxon>Bacillati</taxon>
        <taxon>Actinomycetota</taxon>
        <taxon>Actinomycetes</taxon>
        <taxon>Micromonosporales</taxon>
        <taxon>Micromonosporaceae</taxon>
        <taxon>Hamadaea</taxon>
    </lineage>
</organism>
<dbReference type="EMBL" id="JBHSAY010000028">
    <property type="protein sequence ID" value="MFC4135942.1"/>
    <property type="molecule type" value="Genomic_DNA"/>
</dbReference>
<dbReference type="Proteomes" id="UP001595816">
    <property type="component" value="Unassembled WGS sequence"/>
</dbReference>